<gene>
    <name evidence="9" type="ORF">B9G79_07775</name>
</gene>
<dbReference type="GO" id="GO:0005886">
    <property type="term" value="C:plasma membrane"/>
    <property type="evidence" value="ECO:0007669"/>
    <property type="project" value="UniProtKB-SubCell"/>
</dbReference>
<dbReference type="EMBL" id="CP020946">
    <property type="protein sequence ID" value="ASD63474.1"/>
    <property type="molecule type" value="Genomic_DNA"/>
</dbReference>
<protein>
    <recommendedName>
        <fullName evidence="11">Cation:proton antiporter</fullName>
    </recommendedName>
</protein>
<evidence type="ECO:0000256" key="4">
    <source>
        <dbReference type="ARBA" id="ARBA00022475"/>
    </source>
</evidence>
<evidence type="ECO:0000256" key="6">
    <source>
        <dbReference type="ARBA" id="ARBA00022989"/>
    </source>
</evidence>
<reference evidence="9 10" key="1">
    <citation type="submission" date="2017-04" db="EMBL/GenBank/DDBJ databases">
        <title>Whole genome sequence of Bdellovibrio bacteriovorus strain SSB218315.</title>
        <authorList>
            <person name="Oyedara O."/>
            <person name="Rodriguez-Perez M.A."/>
        </authorList>
    </citation>
    <scope>NUCLEOTIDE SEQUENCE [LARGE SCALE GENOMIC DNA]</scope>
    <source>
        <strain evidence="9 10">SSB218315</strain>
    </source>
</reference>
<evidence type="ECO:0000256" key="2">
    <source>
        <dbReference type="ARBA" id="ARBA00009212"/>
    </source>
</evidence>
<keyword evidence="3" id="KW-0813">Transport</keyword>
<dbReference type="InterPro" id="IPR007208">
    <property type="entry name" value="MrpF/PhaF-like"/>
</dbReference>
<dbReference type="Pfam" id="PF04066">
    <property type="entry name" value="MrpF_PhaF"/>
    <property type="match status" value="1"/>
</dbReference>
<evidence type="ECO:0000256" key="8">
    <source>
        <dbReference type="SAM" id="Phobius"/>
    </source>
</evidence>
<sequence>MIYLMITALVVSSGLAMYRCIKGPDWMDRVMTFDLLNNISIASAVLYAVFSNSEEAVSLILVLAPLSFLSNTFFVFLLERKKDIL</sequence>
<feature type="transmembrane region" description="Helical" evidence="8">
    <location>
        <begin position="56"/>
        <end position="78"/>
    </location>
</feature>
<name>A0A1Z3N7M2_BDEBC</name>
<dbReference type="RefSeq" id="WP_088565010.1">
    <property type="nucleotide sequence ID" value="NZ_CP020946.1"/>
</dbReference>
<keyword evidence="6 8" id="KW-1133">Transmembrane helix</keyword>
<comment type="subcellular location">
    <subcellularLocation>
        <location evidence="1">Cell membrane</location>
        <topology evidence="1">Multi-pass membrane protein</topology>
    </subcellularLocation>
</comment>
<evidence type="ECO:0000256" key="3">
    <source>
        <dbReference type="ARBA" id="ARBA00022448"/>
    </source>
</evidence>
<dbReference type="GO" id="GO:0015385">
    <property type="term" value="F:sodium:proton antiporter activity"/>
    <property type="evidence" value="ECO:0007669"/>
    <property type="project" value="TreeGrafter"/>
</dbReference>
<accession>A0A1Z3N7M2</accession>
<keyword evidence="7 8" id="KW-0472">Membrane</keyword>
<dbReference type="PANTHER" id="PTHR34702:SF1">
    <property type="entry name" value="NA(+)_H(+) ANTIPORTER SUBUNIT F"/>
    <property type="match status" value="1"/>
</dbReference>
<dbReference type="AlphaFoldDB" id="A0A1Z3N7M2"/>
<comment type="similarity">
    <text evidence="2">Belongs to the CPA3 antiporters (TC 2.A.63) subunit F family.</text>
</comment>
<dbReference type="PANTHER" id="PTHR34702">
    <property type="entry name" value="NA(+)/H(+) ANTIPORTER SUBUNIT F1"/>
    <property type="match status" value="1"/>
</dbReference>
<dbReference type="Proteomes" id="UP000197003">
    <property type="component" value="Chromosome"/>
</dbReference>
<evidence type="ECO:0000313" key="9">
    <source>
        <dbReference type="EMBL" id="ASD63474.1"/>
    </source>
</evidence>
<dbReference type="OrthoDB" id="9799958at2"/>
<evidence type="ECO:0008006" key="11">
    <source>
        <dbReference type="Google" id="ProtNLM"/>
    </source>
</evidence>
<proteinExistence type="inferred from homology"/>
<feature type="transmembrane region" description="Helical" evidence="8">
    <location>
        <begin position="6"/>
        <end position="21"/>
    </location>
</feature>
<keyword evidence="4" id="KW-1003">Cell membrane</keyword>
<keyword evidence="5 8" id="KW-0812">Transmembrane</keyword>
<organism evidence="9 10">
    <name type="scientific">Bdellovibrio bacteriovorus</name>
    <dbReference type="NCBI Taxonomy" id="959"/>
    <lineage>
        <taxon>Bacteria</taxon>
        <taxon>Pseudomonadati</taxon>
        <taxon>Bdellovibrionota</taxon>
        <taxon>Bdellovibrionia</taxon>
        <taxon>Bdellovibrionales</taxon>
        <taxon>Pseudobdellovibrionaceae</taxon>
        <taxon>Bdellovibrio</taxon>
    </lineage>
</organism>
<evidence type="ECO:0000313" key="10">
    <source>
        <dbReference type="Proteomes" id="UP000197003"/>
    </source>
</evidence>
<evidence type="ECO:0000256" key="7">
    <source>
        <dbReference type="ARBA" id="ARBA00023136"/>
    </source>
</evidence>
<evidence type="ECO:0000256" key="1">
    <source>
        <dbReference type="ARBA" id="ARBA00004651"/>
    </source>
</evidence>
<evidence type="ECO:0000256" key="5">
    <source>
        <dbReference type="ARBA" id="ARBA00022692"/>
    </source>
</evidence>